<comment type="caution">
    <text evidence="2">The sequence shown here is derived from an EMBL/GenBank/DDBJ whole genome shotgun (WGS) entry which is preliminary data.</text>
</comment>
<evidence type="ECO:0000259" key="1">
    <source>
        <dbReference type="Pfam" id="PF18476"/>
    </source>
</evidence>
<organism evidence="2 3">
    <name type="scientific">Clostridium chromiireducens</name>
    <dbReference type="NCBI Taxonomy" id="225345"/>
    <lineage>
        <taxon>Bacteria</taxon>
        <taxon>Bacillati</taxon>
        <taxon>Bacillota</taxon>
        <taxon>Clostridia</taxon>
        <taxon>Eubacteriales</taxon>
        <taxon>Clostridiaceae</taxon>
        <taxon>Clostridium</taxon>
    </lineage>
</organism>
<protein>
    <recommendedName>
        <fullName evidence="1">PIN like domain-containing protein</fullName>
    </recommendedName>
</protein>
<dbReference type="AlphaFoldDB" id="A0A399IIK0"/>
<sequence>MNQLFFQYNMDKNGIINMIMEDSIIILDANALLNVYRYNSQSREKYIEILDAVKDRMFLTYQAVQEFYENRLTIIYNKHKFKEYLKNEIQSMLDGMYNTISNDNFTTKNKDTCNLIKYEESLKVDILKILNESQAQIVEKIDTYNVDIGKAFIEDSDPILEKMVEIFANKINNEFEKKELEEIYKEGKKRYELEIPPGYKDKARKPEPDRYGDLVIWKEMIKIAKEKKQHVLFVSDDRKEDWCDKFKEYEFGPRKELIKEFFCETKQYFHSITTKNFIKYISNSHNIDGTEELEKESDKIREELININRNNEMPVQSFGEMVSEYVDSLNRLGARIMVKNIPTYMYNKILNDNLLKDKNKFLEFVKSNLLSDLGEMDREYLHQTIILILQDILNDEDLLKVRRNLSYLQTDMLTDYEEKLLVNNLILSISSKLN</sequence>
<evidence type="ECO:0000313" key="3">
    <source>
        <dbReference type="Proteomes" id="UP000265930"/>
    </source>
</evidence>
<dbReference type="Pfam" id="PF18476">
    <property type="entry name" value="PIN_8"/>
    <property type="match status" value="1"/>
</dbReference>
<dbReference type="RefSeq" id="WP_119367913.1">
    <property type="nucleotide sequence ID" value="NZ_QXDJ01000006.1"/>
</dbReference>
<accession>A0A399IIK0</accession>
<gene>
    <name evidence="2" type="ORF">D2A34_21820</name>
</gene>
<feature type="domain" description="PIN like" evidence="1">
    <location>
        <begin position="24"/>
        <end position="257"/>
    </location>
</feature>
<dbReference type="InterPro" id="IPR041578">
    <property type="entry name" value="PIN_8"/>
</dbReference>
<dbReference type="EMBL" id="QXDJ01000006">
    <property type="protein sequence ID" value="RII32838.1"/>
    <property type="molecule type" value="Genomic_DNA"/>
</dbReference>
<name>A0A399IIK0_9CLOT</name>
<proteinExistence type="predicted"/>
<dbReference type="Proteomes" id="UP000265930">
    <property type="component" value="Unassembled WGS sequence"/>
</dbReference>
<evidence type="ECO:0000313" key="2">
    <source>
        <dbReference type="EMBL" id="RII32838.1"/>
    </source>
</evidence>
<reference evidence="2 3" key="1">
    <citation type="submission" date="2018-08" db="EMBL/GenBank/DDBJ databases">
        <title>Genome of Clostridium chromiireducens C1, DSM12136.</title>
        <authorList>
            <person name="Xing M."/>
            <person name="Wei Y."/>
            <person name="Ang E.L."/>
            <person name="Zhao H."/>
            <person name="Zhang Y."/>
        </authorList>
    </citation>
    <scope>NUCLEOTIDE SEQUENCE [LARGE SCALE GENOMIC DNA]</scope>
    <source>
        <strain evidence="2 3">C1</strain>
    </source>
</reference>